<protein>
    <recommendedName>
        <fullName evidence="3">DNA topoisomerase</fullName>
        <ecNumber evidence="3">5.6.2.1</ecNumber>
    </recommendedName>
    <alternativeName>
        <fullName evidence="14">Omega-protein</fullName>
    </alternativeName>
    <alternativeName>
        <fullName evidence="13">Relaxing enzyme</fullName>
    </alternativeName>
    <alternativeName>
        <fullName evidence="11">Swivelase</fullName>
    </alternativeName>
    <alternativeName>
        <fullName evidence="12">Untwisting enzyme</fullName>
    </alternativeName>
</protein>
<evidence type="ECO:0000256" key="8">
    <source>
        <dbReference type="ARBA" id="ARBA00023029"/>
    </source>
</evidence>
<dbReference type="Pfam" id="PF01751">
    <property type="entry name" value="Toprim"/>
    <property type="match status" value="1"/>
</dbReference>
<dbReference type="CDD" id="cd03362">
    <property type="entry name" value="TOPRIM_TopoIA_TopoIII"/>
    <property type="match status" value="1"/>
</dbReference>
<dbReference type="InterPro" id="IPR013824">
    <property type="entry name" value="Topo_IA_cen_sub1"/>
</dbReference>
<dbReference type="Gene3D" id="3.40.50.140">
    <property type="match status" value="1"/>
</dbReference>
<dbReference type="InterPro" id="IPR000380">
    <property type="entry name" value="Topo_IA"/>
</dbReference>
<sequence length="751" mass="82269">MAKQLIITEKPSVAKDIAAALGGFSRKDGYYESDRAVIAPAQGHLVEIVVPNDHATTLSRLPVIPPAFGLEALPKTTQVLKNLVRQINRPDVDAIVNACDAGREGELIFRRIVSYAKSKKPIQRLWLQSMTAEAIRTGMKSLRSDAEMIPLATTARSRAEADWIVGINGSRVMACLTGVTTPVGRVQTPVLMLTVEREEAIRNFVPRQYFEVRATIGLPAGSYVAKYHVPDDQRAAGEAAERLWDRATADTIVAACGAAAPSRIVDTAKPVKKSAPSLFDLTTLQREANKRFGFSAKETLDIAQALYDRHKALTYPRTDAKALPEDYVDTVKKTVAALGEQRYQREAGPILANDWVKPTKRVFDNKKISDHFAIIPTGALPADLSDAEAKIYDLVVRRFLAIFYPDAERMQTRRETTIVGHLFVATGSVLRTLGWLAVYGETDGEEGDPLATYSPGDPAKTESVQVHEGKTQAPSRFTEAALLAAMETAGKDLEDADLRDAMAERGLGTPATRAATIEKLLGDAYLTRVKEKKSVHLVPTDRAFGLRDLLVKLDAQALMSAQTTGEWEHQLLLMQSRQYDRQTFMQGIKDLTTQLVTTARERAPSVKSAAAAVEAVCPSCGGQLEDDVRTHRCASCDFSIWKTAFGRALSPEELTQLLTQRRTDLLSGFISTKTKRPFSAYLVLNDEFKVTAEFPPREAQGHSGSREGKICPQCGAPMRLRPGRNGQFWGCTAYPTCKHTENAAVTTKGAA</sequence>
<keyword evidence="8" id="KW-0799">Topoisomerase</keyword>
<dbReference type="Pfam" id="PF01396">
    <property type="entry name" value="Zn_ribbon_Top1"/>
    <property type="match status" value="1"/>
</dbReference>
<dbReference type="InterPro" id="IPR013825">
    <property type="entry name" value="Topo_IA_cen_sub2"/>
</dbReference>
<dbReference type="InterPro" id="IPR013826">
    <property type="entry name" value="Topo_IA_cen_sub3"/>
</dbReference>
<evidence type="ECO:0000256" key="14">
    <source>
        <dbReference type="ARBA" id="ARBA00032877"/>
    </source>
</evidence>
<evidence type="ECO:0000259" key="15">
    <source>
        <dbReference type="PROSITE" id="PS50880"/>
    </source>
</evidence>
<evidence type="ECO:0000256" key="3">
    <source>
        <dbReference type="ARBA" id="ARBA00012891"/>
    </source>
</evidence>
<keyword evidence="18" id="KW-1185">Reference proteome</keyword>
<evidence type="ECO:0000259" key="16">
    <source>
        <dbReference type="PROSITE" id="PS52039"/>
    </source>
</evidence>
<dbReference type="PRINTS" id="PR00417">
    <property type="entry name" value="PRTPISMRASEI"/>
</dbReference>
<dbReference type="PROSITE" id="PS50880">
    <property type="entry name" value="TOPRIM"/>
    <property type="match status" value="1"/>
</dbReference>
<dbReference type="InterPro" id="IPR013497">
    <property type="entry name" value="Topo_IA_cen"/>
</dbReference>
<keyword evidence="10" id="KW-0413">Isomerase</keyword>
<feature type="domain" description="Topo IA-type catalytic" evidence="16">
    <location>
        <begin position="148"/>
        <end position="596"/>
    </location>
</feature>
<feature type="domain" description="Toprim" evidence="15">
    <location>
        <begin position="3"/>
        <end position="131"/>
    </location>
</feature>
<evidence type="ECO:0000256" key="11">
    <source>
        <dbReference type="ARBA" id="ARBA00030003"/>
    </source>
</evidence>
<dbReference type="InterPro" id="IPR003602">
    <property type="entry name" value="Topo_IA_DNA-bd_dom"/>
</dbReference>
<dbReference type="Pfam" id="PF01131">
    <property type="entry name" value="Topoisom_bac"/>
    <property type="match status" value="1"/>
</dbReference>
<dbReference type="SMART" id="SM00436">
    <property type="entry name" value="TOP1Bc"/>
    <property type="match status" value="1"/>
</dbReference>
<dbReference type="CDD" id="cd00186">
    <property type="entry name" value="TOP1Ac"/>
    <property type="match status" value="1"/>
</dbReference>
<keyword evidence="5" id="KW-0677">Repeat</keyword>
<geneLocation type="plasmid" evidence="17 18">
    <name>unnamed1</name>
</geneLocation>
<proteinExistence type="inferred from homology"/>
<dbReference type="Pfam" id="PF13342">
    <property type="entry name" value="Toprim_Crpt"/>
    <property type="match status" value="1"/>
</dbReference>
<dbReference type="EC" id="5.6.2.1" evidence="3"/>
<evidence type="ECO:0000256" key="1">
    <source>
        <dbReference type="ARBA" id="ARBA00000213"/>
    </source>
</evidence>
<evidence type="ECO:0000256" key="6">
    <source>
        <dbReference type="ARBA" id="ARBA00022771"/>
    </source>
</evidence>
<evidence type="ECO:0000256" key="4">
    <source>
        <dbReference type="ARBA" id="ARBA00022723"/>
    </source>
</evidence>
<dbReference type="PANTHER" id="PTHR11390:SF21">
    <property type="entry name" value="DNA TOPOISOMERASE 3-ALPHA"/>
    <property type="match status" value="1"/>
</dbReference>
<keyword evidence="17" id="KW-0614">Plasmid</keyword>
<dbReference type="InterPro" id="IPR023405">
    <property type="entry name" value="Topo_IA_core_domain"/>
</dbReference>
<comment type="similarity">
    <text evidence="2">Belongs to the type IA topoisomerase family.</text>
</comment>
<dbReference type="PROSITE" id="PS52039">
    <property type="entry name" value="TOPO_IA_2"/>
    <property type="match status" value="1"/>
</dbReference>
<dbReference type="Proteomes" id="UP000177515">
    <property type="component" value="Plasmid unnamed1"/>
</dbReference>
<accession>A0ABM6FGL1</accession>
<dbReference type="EMBL" id="CP017756">
    <property type="protein sequence ID" value="AOZ11099.1"/>
    <property type="molecule type" value="Genomic_DNA"/>
</dbReference>
<dbReference type="InterPro" id="IPR034144">
    <property type="entry name" value="TOPRIM_TopoIII"/>
</dbReference>
<dbReference type="RefSeq" id="WP_071073639.1">
    <property type="nucleotide sequence ID" value="NZ_CP017756.1"/>
</dbReference>
<dbReference type="Gene3D" id="3.30.65.10">
    <property type="entry name" value="Bacterial Topoisomerase I, domain 1"/>
    <property type="match status" value="1"/>
</dbReference>
<evidence type="ECO:0000256" key="2">
    <source>
        <dbReference type="ARBA" id="ARBA00009446"/>
    </source>
</evidence>
<evidence type="ECO:0000256" key="13">
    <source>
        <dbReference type="ARBA" id="ARBA00032235"/>
    </source>
</evidence>
<dbReference type="InterPro" id="IPR025589">
    <property type="entry name" value="Toprim_C_rpt"/>
</dbReference>
<dbReference type="SUPFAM" id="SSF57783">
    <property type="entry name" value="Zinc beta-ribbon"/>
    <property type="match status" value="1"/>
</dbReference>
<dbReference type="SMART" id="SM00437">
    <property type="entry name" value="TOP1Ac"/>
    <property type="match status" value="1"/>
</dbReference>
<evidence type="ECO:0000256" key="12">
    <source>
        <dbReference type="ARBA" id="ARBA00031985"/>
    </source>
</evidence>
<dbReference type="Gene3D" id="1.10.460.10">
    <property type="entry name" value="Topoisomerase I, domain 2"/>
    <property type="match status" value="1"/>
</dbReference>
<evidence type="ECO:0000313" key="18">
    <source>
        <dbReference type="Proteomes" id="UP000177515"/>
    </source>
</evidence>
<dbReference type="InterPro" id="IPR023406">
    <property type="entry name" value="Topo_IA_AS"/>
</dbReference>
<gene>
    <name evidence="17" type="ORF">BKK80_34635</name>
</gene>
<dbReference type="PANTHER" id="PTHR11390">
    <property type="entry name" value="PROKARYOTIC DNA TOPOISOMERASE"/>
    <property type="match status" value="1"/>
</dbReference>
<evidence type="ECO:0000256" key="7">
    <source>
        <dbReference type="ARBA" id="ARBA00022833"/>
    </source>
</evidence>
<organism evidence="17 18">
    <name type="scientific">Cupriavidus malaysiensis</name>
    <dbReference type="NCBI Taxonomy" id="367825"/>
    <lineage>
        <taxon>Bacteria</taxon>
        <taxon>Pseudomonadati</taxon>
        <taxon>Pseudomonadota</taxon>
        <taxon>Betaproteobacteria</taxon>
        <taxon>Burkholderiales</taxon>
        <taxon>Burkholderiaceae</taxon>
        <taxon>Cupriavidus</taxon>
    </lineage>
</organism>
<comment type="catalytic activity">
    <reaction evidence="1">
        <text>ATP-independent breakage of single-stranded DNA, followed by passage and rejoining.</text>
        <dbReference type="EC" id="5.6.2.1"/>
    </reaction>
</comment>
<dbReference type="InterPro" id="IPR006171">
    <property type="entry name" value="TOPRIM_dom"/>
</dbReference>
<dbReference type="Gene3D" id="2.70.20.10">
    <property type="entry name" value="Topoisomerase I, domain 3"/>
    <property type="match status" value="1"/>
</dbReference>
<dbReference type="Gene3D" id="1.10.290.10">
    <property type="entry name" value="Topoisomerase I, domain 4"/>
    <property type="match status" value="1"/>
</dbReference>
<keyword evidence="6" id="KW-0863">Zinc-finger</keyword>
<dbReference type="InterPro" id="IPR013498">
    <property type="entry name" value="Topo_IA_Znf"/>
</dbReference>
<keyword evidence="7" id="KW-0862">Zinc</keyword>
<name>A0ABM6FGL1_9BURK</name>
<keyword evidence="4" id="KW-0479">Metal-binding</keyword>
<evidence type="ECO:0000313" key="17">
    <source>
        <dbReference type="EMBL" id="AOZ11099.1"/>
    </source>
</evidence>
<dbReference type="SMART" id="SM00493">
    <property type="entry name" value="TOPRIM"/>
    <property type="match status" value="1"/>
</dbReference>
<dbReference type="InterPro" id="IPR003601">
    <property type="entry name" value="Topo_IA_2"/>
</dbReference>
<evidence type="ECO:0000256" key="10">
    <source>
        <dbReference type="ARBA" id="ARBA00023235"/>
    </source>
</evidence>
<evidence type="ECO:0000256" key="5">
    <source>
        <dbReference type="ARBA" id="ARBA00022737"/>
    </source>
</evidence>
<dbReference type="PROSITE" id="PS00396">
    <property type="entry name" value="TOPO_IA_1"/>
    <property type="match status" value="1"/>
</dbReference>
<keyword evidence="9" id="KW-0238">DNA-binding</keyword>
<reference evidence="17 18" key="1">
    <citation type="submission" date="2016-10" db="EMBL/GenBank/DDBJ databases">
        <title>Complete genome sequences of three Cupriavidus strains isolated from various Malaysian environments.</title>
        <authorList>
            <person name="Abdullah A.A.-A."/>
            <person name="Shafie N.A.H."/>
            <person name="Lau N.S."/>
        </authorList>
    </citation>
    <scope>NUCLEOTIDE SEQUENCE [LARGE SCALE GENOMIC DNA]</scope>
    <source>
        <strain evidence="17 18">USMAA1020</strain>
        <plasmid evidence="17 18">unnamed1</plasmid>
    </source>
</reference>
<dbReference type="SUPFAM" id="SSF56712">
    <property type="entry name" value="Prokaryotic type I DNA topoisomerase"/>
    <property type="match status" value="1"/>
</dbReference>
<evidence type="ECO:0000256" key="9">
    <source>
        <dbReference type="ARBA" id="ARBA00023125"/>
    </source>
</evidence>